<evidence type="ECO:0000313" key="1">
    <source>
        <dbReference type="EMBL" id="KAJ8490550.1"/>
    </source>
</evidence>
<protein>
    <submittedName>
        <fullName evidence="1">Uncharacterized protein</fullName>
    </submittedName>
</protein>
<accession>A0AAV8R2S2</accession>
<dbReference type="Proteomes" id="UP001222027">
    <property type="component" value="Unassembled WGS sequence"/>
</dbReference>
<comment type="caution">
    <text evidence="1">The sequence shown here is derived from an EMBL/GenBank/DDBJ whole genome shotgun (WGS) entry which is preliminary data.</text>
</comment>
<reference evidence="1 2" key="1">
    <citation type="submission" date="2022-12" db="EMBL/GenBank/DDBJ databases">
        <title>Chromosome-scale assembly of the Ensete ventricosum genome.</title>
        <authorList>
            <person name="Dussert Y."/>
            <person name="Stocks J."/>
            <person name="Wendawek A."/>
            <person name="Woldeyes F."/>
            <person name="Nichols R.A."/>
            <person name="Borrell J.S."/>
        </authorList>
    </citation>
    <scope>NUCLEOTIDE SEQUENCE [LARGE SCALE GENOMIC DNA]</scope>
    <source>
        <strain evidence="2">cv. Maze</strain>
        <tissue evidence="1">Seeds</tissue>
    </source>
</reference>
<proteinExistence type="predicted"/>
<keyword evidence="2" id="KW-1185">Reference proteome</keyword>
<gene>
    <name evidence="1" type="ORF">OPV22_012271</name>
</gene>
<dbReference type="AlphaFoldDB" id="A0AAV8R2S2"/>
<organism evidence="1 2">
    <name type="scientific">Ensete ventricosum</name>
    <name type="common">Abyssinian banana</name>
    <name type="synonym">Musa ensete</name>
    <dbReference type="NCBI Taxonomy" id="4639"/>
    <lineage>
        <taxon>Eukaryota</taxon>
        <taxon>Viridiplantae</taxon>
        <taxon>Streptophyta</taxon>
        <taxon>Embryophyta</taxon>
        <taxon>Tracheophyta</taxon>
        <taxon>Spermatophyta</taxon>
        <taxon>Magnoliopsida</taxon>
        <taxon>Liliopsida</taxon>
        <taxon>Zingiberales</taxon>
        <taxon>Musaceae</taxon>
        <taxon>Ensete</taxon>
    </lineage>
</organism>
<name>A0AAV8R2S2_ENSVE</name>
<dbReference type="EMBL" id="JAQQAF010000004">
    <property type="protein sequence ID" value="KAJ8490550.1"/>
    <property type="molecule type" value="Genomic_DNA"/>
</dbReference>
<evidence type="ECO:0000313" key="2">
    <source>
        <dbReference type="Proteomes" id="UP001222027"/>
    </source>
</evidence>
<sequence>MGIKMVLEDTLVLMSGGGDHGSPGRSPYPGLKVENYEKTMLFGGIYHLAIGILSIEKRTPRTQAIPVWSHQSWCRLLPIIFNRKRGSVVTRMGMVRNGANEWDKVRASSSTLSWLLITS</sequence>